<dbReference type="RefSeq" id="WP_074646841.1">
    <property type="nucleotide sequence ID" value="NZ_CP028473.1"/>
</dbReference>
<dbReference type="AlphaFoldDB" id="A0A1G7T4C8"/>
<evidence type="ECO:0000313" key="3">
    <source>
        <dbReference type="Proteomes" id="UP000182284"/>
    </source>
</evidence>
<dbReference type="OrthoDB" id="9836503at2"/>
<evidence type="ECO:0000313" key="1">
    <source>
        <dbReference type="EMBL" id="AVW90046.1"/>
    </source>
</evidence>
<gene>
    <name evidence="1" type="ORF">DA792_02315</name>
    <name evidence="2" type="ORF">SAMN04488117_11620</name>
</gene>
<reference evidence="2 3" key="1">
    <citation type="submission" date="2016-10" db="EMBL/GenBank/DDBJ databases">
        <authorList>
            <person name="de Groot N.N."/>
        </authorList>
    </citation>
    <scope>NUCLEOTIDE SEQUENCE [LARGE SCALE GENOMIC DNA]</scope>
    <source>
        <strain evidence="2 3">DSM 27375</strain>
    </source>
</reference>
<geneLocation type="plasmid" evidence="1">
    <name>pCBLh4b</name>
</geneLocation>
<evidence type="ECO:0000313" key="4">
    <source>
        <dbReference type="Proteomes" id="UP000241447"/>
    </source>
</evidence>
<geneLocation type="plasmid" evidence="4">
    <name>pcblh4b</name>
</geneLocation>
<accession>A0A1G7T4C8</accession>
<dbReference type="EMBL" id="CP028473">
    <property type="protein sequence ID" value="AVW90046.1"/>
    <property type="molecule type" value="Genomic_DNA"/>
</dbReference>
<dbReference type="Proteomes" id="UP000182284">
    <property type="component" value="Unassembled WGS sequence"/>
</dbReference>
<dbReference type="EMBL" id="FNBL01000016">
    <property type="protein sequence ID" value="SDG30125.1"/>
    <property type="molecule type" value="Genomic_DNA"/>
</dbReference>
<proteinExistence type="predicted"/>
<sequence>MSVHGAFTFDTDNVDPAAQFHMPSLVEEPELQRIAVRVAHNHPDVVTVADYRRLPFEKLRMILSNLKLPPRKVQRFTAAVSVYTEAVD</sequence>
<protein>
    <submittedName>
        <fullName evidence="2">Uncharacterized protein</fullName>
    </submittedName>
</protein>
<name>A0A1G7T4C8_9RHOB</name>
<keyword evidence="1" id="KW-0614">Plasmid</keyword>
<dbReference type="KEGG" id="cbak:DA792_02315"/>
<organism evidence="2 3">
    <name type="scientific">Celeribacter baekdonensis</name>
    <dbReference type="NCBI Taxonomy" id="875171"/>
    <lineage>
        <taxon>Bacteria</taxon>
        <taxon>Pseudomonadati</taxon>
        <taxon>Pseudomonadota</taxon>
        <taxon>Alphaproteobacteria</taxon>
        <taxon>Rhodobacterales</taxon>
        <taxon>Roseobacteraceae</taxon>
        <taxon>Celeribacter</taxon>
    </lineage>
</organism>
<reference evidence="1 4" key="2">
    <citation type="submission" date="2018-03" db="EMBL/GenBank/DDBJ databases">
        <title>The Complete Genome of Celeribacter baekdonensis strain LH4, a Thiosulfate-Oxidizing Alphaproteobacterium Isolated from Gulf of Mexico Continental Slope Sediments.</title>
        <authorList>
            <person name="Flood B.E."/>
            <person name="Bailey J.V."/>
            <person name="Leprich D."/>
        </authorList>
    </citation>
    <scope>NUCLEOTIDE SEQUENCE [LARGE SCALE GENOMIC DNA]</scope>
    <source>
        <strain evidence="1 4">LH4</strain>
        <plasmid evidence="1">pCBLh4b</plasmid>
        <plasmid evidence="4">Plasmid pcblh4b</plasmid>
    </source>
</reference>
<dbReference type="Proteomes" id="UP000241447">
    <property type="component" value="Plasmid pCBLh4b"/>
</dbReference>
<evidence type="ECO:0000313" key="2">
    <source>
        <dbReference type="EMBL" id="SDG30125.1"/>
    </source>
</evidence>